<feature type="region of interest" description="Disordered" evidence="3">
    <location>
        <begin position="23"/>
        <end position="44"/>
    </location>
</feature>
<evidence type="ECO:0000256" key="1">
    <source>
        <dbReference type="ARBA" id="ARBA00022737"/>
    </source>
</evidence>
<comment type="caution">
    <text evidence="4">The sequence shown here is derived from an EMBL/GenBank/DDBJ whole genome shotgun (WGS) entry which is preliminary data.</text>
</comment>
<sequence length="429" mass="48859">MTIELSSADLFYYQNENEMFIERKREGRRRGQRSSPAIGGQRRSSCGTEYRCRFSRGKPEIAGTPYRDRHLVQSLATGWIRFWPNSGRSEVHEGISGGSLVFRCEMVNRAVHAAARGGNSKILMELLNDYFDVLVYRGNQGSTILHAASRRGQRQSREHNIACRCFPGSLSNREGFGRYFSIIVMFYKRAGDTFLHMAVAGFRTSDFRRLDRQMELMKQLISRNIVDVRKIIIVGNHEGRTVVHTAVIDNVHSNLIELMMSGATQELLLEFLMLRYSCSSASKPEITQCETVDENDVPSDHKNNLNSINNVARRLKILLRLPRHQEKKAETILKKVEDDDSVDSFKSSKKLCEHEDTPTPLWQQFTKGTSLMNNKQTLSVRNSIPSPTTKKKFVVGLMHGVIQAMPHLAPPTRSTVKSFSKIISDTYIR</sequence>
<gene>
    <name evidence="4" type="ORF">J5N97_022807</name>
</gene>
<dbReference type="Gene3D" id="1.25.40.20">
    <property type="entry name" value="Ankyrin repeat-containing domain"/>
    <property type="match status" value="1"/>
</dbReference>
<protein>
    <submittedName>
        <fullName evidence="4">Uncharacterized protein</fullName>
    </submittedName>
</protein>
<dbReference type="EMBL" id="JAGGNH010000006">
    <property type="protein sequence ID" value="KAJ0969930.1"/>
    <property type="molecule type" value="Genomic_DNA"/>
</dbReference>
<keyword evidence="2" id="KW-0040">ANK repeat</keyword>
<keyword evidence="5" id="KW-1185">Reference proteome</keyword>
<organism evidence="4 5">
    <name type="scientific">Dioscorea zingiberensis</name>
    <dbReference type="NCBI Taxonomy" id="325984"/>
    <lineage>
        <taxon>Eukaryota</taxon>
        <taxon>Viridiplantae</taxon>
        <taxon>Streptophyta</taxon>
        <taxon>Embryophyta</taxon>
        <taxon>Tracheophyta</taxon>
        <taxon>Spermatophyta</taxon>
        <taxon>Magnoliopsida</taxon>
        <taxon>Liliopsida</taxon>
        <taxon>Dioscoreales</taxon>
        <taxon>Dioscoreaceae</taxon>
        <taxon>Dioscorea</taxon>
    </lineage>
</organism>
<dbReference type="PANTHER" id="PTHR24126:SF40">
    <property type="entry name" value="ANKYRIN REPEAT FAMILY PROTEIN"/>
    <property type="match status" value="1"/>
</dbReference>
<dbReference type="OrthoDB" id="1736171at2759"/>
<accession>A0A9D5HB91</accession>
<name>A0A9D5HB91_9LILI</name>
<proteinExistence type="predicted"/>
<keyword evidence="1" id="KW-0677">Repeat</keyword>
<dbReference type="AlphaFoldDB" id="A0A9D5HB91"/>
<reference evidence="4" key="2">
    <citation type="journal article" date="2022" name="Hortic Res">
        <title>The genome of Dioscorea zingiberensis sheds light on the biosynthesis, origin and evolution of the medicinally important diosgenin saponins.</title>
        <authorList>
            <person name="Li Y."/>
            <person name="Tan C."/>
            <person name="Li Z."/>
            <person name="Guo J."/>
            <person name="Li S."/>
            <person name="Chen X."/>
            <person name="Wang C."/>
            <person name="Dai X."/>
            <person name="Yang H."/>
            <person name="Song W."/>
            <person name="Hou L."/>
            <person name="Xu J."/>
            <person name="Tong Z."/>
            <person name="Xu A."/>
            <person name="Yuan X."/>
            <person name="Wang W."/>
            <person name="Yang Q."/>
            <person name="Chen L."/>
            <person name="Sun Z."/>
            <person name="Wang K."/>
            <person name="Pan B."/>
            <person name="Chen J."/>
            <person name="Bao Y."/>
            <person name="Liu F."/>
            <person name="Qi X."/>
            <person name="Gang D.R."/>
            <person name="Wen J."/>
            <person name="Li J."/>
        </authorList>
    </citation>
    <scope>NUCLEOTIDE SEQUENCE</scope>
    <source>
        <strain evidence="4">Dzin_1.0</strain>
    </source>
</reference>
<evidence type="ECO:0000256" key="3">
    <source>
        <dbReference type="SAM" id="MobiDB-lite"/>
    </source>
</evidence>
<dbReference type="Proteomes" id="UP001085076">
    <property type="component" value="Miscellaneous, Linkage group lg06"/>
</dbReference>
<evidence type="ECO:0000313" key="5">
    <source>
        <dbReference type="Proteomes" id="UP001085076"/>
    </source>
</evidence>
<evidence type="ECO:0000256" key="2">
    <source>
        <dbReference type="ARBA" id="ARBA00023043"/>
    </source>
</evidence>
<evidence type="ECO:0000313" key="4">
    <source>
        <dbReference type="EMBL" id="KAJ0969930.1"/>
    </source>
</evidence>
<dbReference type="PANTHER" id="PTHR24126">
    <property type="entry name" value="ANKYRIN REPEAT, PH AND SEC7 DOMAIN CONTAINING PROTEIN SECG-RELATED"/>
    <property type="match status" value="1"/>
</dbReference>
<dbReference type="SUPFAM" id="SSF48403">
    <property type="entry name" value="Ankyrin repeat"/>
    <property type="match status" value="1"/>
</dbReference>
<reference evidence="4" key="1">
    <citation type="submission" date="2021-03" db="EMBL/GenBank/DDBJ databases">
        <authorList>
            <person name="Li Z."/>
            <person name="Yang C."/>
        </authorList>
    </citation>
    <scope>NUCLEOTIDE SEQUENCE</scope>
    <source>
        <strain evidence="4">Dzin_1.0</strain>
        <tissue evidence="4">Leaf</tissue>
    </source>
</reference>
<dbReference type="InterPro" id="IPR036770">
    <property type="entry name" value="Ankyrin_rpt-contain_sf"/>
</dbReference>